<feature type="compositionally biased region" description="Basic residues" evidence="1">
    <location>
        <begin position="621"/>
        <end position="635"/>
    </location>
</feature>
<reference evidence="2" key="1">
    <citation type="journal article" date="2020" name="Stud. Mycol.">
        <title>101 Dothideomycetes genomes: a test case for predicting lifestyles and emergence of pathogens.</title>
        <authorList>
            <person name="Haridas S."/>
            <person name="Albert R."/>
            <person name="Binder M."/>
            <person name="Bloem J."/>
            <person name="Labutti K."/>
            <person name="Salamov A."/>
            <person name="Andreopoulos B."/>
            <person name="Baker S."/>
            <person name="Barry K."/>
            <person name="Bills G."/>
            <person name="Bluhm B."/>
            <person name="Cannon C."/>
            <person name="Castanera R."/>
            <person name="Culley D."/>
            <person name="Daum C."/>
            <person name="Ezra D."/>
            <person name="Gonzalez J."/>
            <person name="Henrissat B."/>
            <person name="Kuo A."/>
            <person name="Liang C."/>
            <person name="Lipzen A."/>
            <person name="Lutzoni F."/>
            <person name="Magnuson J."/>
            <person name="Mondo S."/>
            <person name="Nolan M."/>
            <person name="Ohm R."/>
            <person name="Pangilinan J."/>
            <person name="Park H.-J."/>
            <person name="Ramirez L."/>
            <person name="Alfaro M."/>
            <person name="Sun H."/>
            <person name="Tritt A."/>
            <person name="Yoshinaga Y."/>
            <person name="Zwiers L.-H."/>
            <person name="Turgeon B."/>
            <person name="Goodwin S."/>
            <person name="Spatafora J."/>
            <person name="Crous P."/>
            <person name="Grigoriev I."/>
        </authorList>
    </citation>
    <scope>NUCLEOTIDE SEQUENCE</scope>
    <source>
        <strain evidence="2">CBS 473.64</strain>
    </source>
</reference>
<evidence type="ECO:0000313" key="3">
    <source>
        <dbReference type="Proteomes" id="UP000799753"/>
    </source>
</evidence>
<keyword evidence="3" id="KW-1185">Reference proteome</keyword>
<gene>
    <name evidence="2" type="ORF">P280DRAFT_531349</name>
</gene>
<dbReference type="AlphaFoldDB" id="A0A6A6SC08"/>
<feature type="region of interest" description="Disordered" evidence="1">
    <location>
        <begin position="371"/>
        <end position="424"/>
    </location>
</feature>
<feature type="compositionally biased region" description="Basic and acidic residues" evidence="1">
    <location>
        <begin position="516"/>
        <end position="525"/>
    </location>
</feature>
<feature type="region of interest" description="Disordered" evidence="1">
    <location>
        <begin position="314"/>
        <end position="334"/>
    </location>
</feature>
<name>A0A6A6SC08_9PLEO</name>
<accession>A0A6A6SC08</accession>
<dbReference type="EMBL" id="MU006777">
    <property type="protein sequence ID" value="KAF2645299.1"/>
    <property type="molecule type" value="Genomic_DNA"/>
</dbReference>
<organism evidence="2 3">
    <name type="scientific">Massarina eburnea CBS 473.64</name>
    <dbReference type="NCBI Taxonomy" id="1395130"/>
    <lineage>
        <taxon>Eukaryota</taxon>
        <taxon>Fungi</taxon>
        <taxon>Dikarya</taxon>
        <taxon>Ascomycota</taxon>
        <taxon>Pezizomycotina</taxon>
        <taxon>Dothideomycetes</taxon>
        <taxon>Pleosporomycetidae</taxon>
        <taxon>Pleosporales</taxon>
        <taxon>Massarineae</taxon>
        <taxon>Massarinaceae</taxon>
        <taxon>Massarina</taxon>
    </lineage>
</organism>
<feature type="compositionally biased region" description="Polar residues" evidence="1">
    <location>
        <begin position="696"/>
        <end position="712"/>
    </location>
</feature>
<evidence type="ECO:0000256" key="1">
    <source>
        <dbReference type="SAM" id="MobiDB-lite"/>
    </source>
</evidence>
<dbReference type="OrthoDB" id="3799259at2759"/>
<feature type="region of interest" description="Disordered" evidence="1">
    <location>
        <begin position="606"/>
        <end position="712"/>
    </location>
</feature>
<feature type="compositionally biased region" description="Low complexity" evidence="1">
    <location>
        <begin position="371"/>
        <end position="384"/>
    </location>
</feature>
<sequence length="783" mass="88198">MDKLEKRLSNAGLKAQAEAAVRGMLPIITNPFNSMPSNLRNALHLLHLRDLEALENHFLSLEAFTKPWCHFRDTYSLTRGGEQARSSQPGMITKRNILTFYTYFMNGELRYDPRADDTSSEFTNDETKYGTYDNSHWTVADHEKLMYAWMLQEFKVGKRRNPWGIRYFELCNPCRAWEEIFVPIVTAVQESYDVRGRRYYGRLALFIERHNPSRLAFPEGNVMNRELTTAPSFRLVNFTKEGQHNTGSPVVEIMPRTKQLTAKEMKQVDIELRNVEDKYGGAVERPKFKNRMEDWLGVQKERAKEKRAFKETEVVKRSAPARPGRDSPIFGCKGVNDDSMEATITSIDLRRSSGSSFRSPVSSTFRVPFFRVSPSPDSGSSTTSSKEKKKKEAMIPYGMYGLQPKPPKTPTTPTTPKTPMSDAHSPNIPSSGAYPKVGLAQTPRSVKSAKNIEVSNVQTKLANIEEDKTWSKLIALSTKKSETQLQSSEDVYTAIRDSNPFCENDTTKLDAIFKKDTPQGDRESGEYSVGSLRSIGDGPPSAIPEPLFNKKRNDSIRKNAIFSQTTGAAPGTETDTRLPSYQGSGYNREITPGFVAHKLQSTLEYDPDGEDNLYAEPARHPTQRRRGSQHRHAQRRLYDSPEAPRFQREGPPERIPWPGQSSAEGSPNIALEAYHSSDDEESSPPPPPVPAKNPRRANSLNSVTSKVSGATESASLLGARIISKENIRAHLDLSRESSWESLERINEEQGEQVQSREVPQLNAFNKHMFPKPNRRGTPMGGWM</sequence>
<feature type="region of interest" description="Disordered" evidence="1">
    <location>
        <begin position="516"/>
        <end position="585"/>
    </location>
</feature>
<proteinExistence type="predicted"/>
<protein>
    <submittedName>
        <fullName evidence="2">Uncharacterized protein</fullName>
    </submittedName>
</protein>
<evidence type="ECO:0000313" key="2">
    <source>
        <dbReference type="EMBL" id="KAF2645299.1"/>
    </source>
</evidence>
<dbReference type="Proteomes" id="UP000799753">
    <property type="component" value="Unassembled WGS sequence"/>
</dbReference>